<keyword evidence="4" id="KW-1185">Reference proteome</keyword>
<name>A0AA39LFB8_9BILA</name>
<dbReference type="Proteomes" id="UP001175271">
    <property type="component" value="Unassembled WGS sequence"/>
</dbReference>
<dbReference type="Pfam" id="PF04857">
    <property type="entry name" value="CAF1"/>
    <property type="match status" value="2"/>
</dbReference>
<dbReference type="InterPro" id="IPR006941">
    <property type="entry name" value="RNase_CAF1"/>
</dbReference>
<gene>
    <name evidence="3" type="ORF">QR680_001021</name>
</gene>
<dbReference type="PANTHER" id="PTHR15092:SF37">
    <property type="entry name" value="TARGET OF EGR1 PROTEIN 1"/>
    <property type="match status" value="1"/>
</dbReference>
<evidence type="ECO:0000256" key="1">
    <source>
        <dbReference type="ARBA" id="ARBA00008372"/>
    </source>
</evidence>
<dbReference type="InterPro" id="IPR051181">
    <property type="entry name" value="CAF1_poly(A)_ribonucleases"/>
</dbReference>
<organism evidence="3 4">
    <name type="scientific">Steinernema hermaphroditum</name>
    <dbReference type="NCBI Taxonomy" id="289476"/>
    <lineage>
        <taxon>Eukaryota</taxon>
        <taxon>Metazoa</taxon>
        <taxon>Ecdysozoa</taxon>
        <taxon>Nematoda</taxon>
        <taxon>Chromadorea</taxon>
        <taxon>Rhabditida</taxon>
        <taxon>Tylenchina</taxon>
        <taxon>Panagrolaimomorpha</taxon>
        <taxon>Strongyloidoidea</taxon>
        <taxon>Steinernematidae</taxon>
        <taxon>Steinernema</taxon>
    </lineage>
</organism>
<dbReference type="InterPro" id="IPR012337">
    <property type="entry name" value="RNaseH-like_sf"/>
</dbReference>
<dbReference type="GO" id="GO:0034472">
    <property type="term" value="P:snRNA 3'-end processing"/>
    <property type="evidence" value="ECO:0007669"/>
    <property type="project" value="TreeGrafter"/>
</dbReference>
<protein>
    <recommendedName>
        <fullName evidence="5">C3H1-type domain-containing protein</fullName>
    </recommendedName>
</protein>
<comment type="similarity">
    <text evidence="1">Belongs to the CAF1 family.</text>
</comment>
<dbReference type="AlphaFoldDB" id="A0AA39LFB8"/>
<proteinExistence type="inferred from homology"/>
<dbReference type="GO" id="GO:0015030">
    <property type="term" value="C:Cajal body"/>
    <property type="evidence" value="ECO:0007669"/>
    <property type="project" value="TreeGrafter"/>
</dbReference>
<sequence>METVADGEVTGESISEVPVVEVNEQNFSLAIVQFCKALSRATLIAVDLELSGLGEIGRNYDHLQSRYDAYKKAAESRSVFAVGVALFSLRKIKGKSIKYKSHVFNFLTMSNHPFVVDPDSLKFLRSHGFDLSGHCEKSIGYTPAHLRDATKPKNRKDSMKVVWRAILDANVPIAFHNGLVDTVFIYSHFMDLLPASSDEFTASTSWSIRKLQRQNFVESKSERTYQKIRFPKRNGLLEYMLPVNCELPEHVMNDQMDGGLLIKPLLCTKYMNHGFCKTSGCTNIHDIDLVLDVEELEQRKVRARRKRRHERITSSSKNEESIVPGKCSSRNAVDGASPNVETLLAARRSTFGSGGSHNAGMDAFMTGFAILYMNRMKILREKPIVDEHSNVLPLTGKHFGLRLKAVTYGTETLVS</sequence>
<dbReference type="SUPFAM" id="SSF53098">
    <property type="entry name" value="Ribonuclease H-like"/>
    <property type="match status" value="1"/>
</dbReference>
<dbReference type="InterPro" id="IPR036397">
    <property type="entry name" value="RNaseH_sf"/>
</dbReference>
<accession>A0AA39LFB8</accession>
<comment type="caution">
    <text evidence="3">The sequence shown here is derived from an EMBL/GenBank/DDBJ whole genome shotgun (WGS) entry which is preliminary data.</text>
</comment>
<reference evidence="3" key="1">
    <citation type="submission" date="2023-06" db="EMBL/GenBank/DDBJ databases">
        <title>Genomic analysis of the entomopathogenic nematode Steinernema hermaphroditum.</title>
        <authorList>
            <person name="Schwarz E.M."/>
            <person name="Heppert J.K."/>
            <person name="Baniya A."/>
            <person name="Schwartz H.T."/>
            <person name="Tan C.-H."/>
            <person name="Antoshechkin I."/>
            <person name="Sternberg P.W."/>
            <person name="Goodrich-Blair H."/>
            <person name="Dillman A.R."/>
        </authorList>
    </citation>
    <scope>NUCLEOTIDE SEQUENCE</scope>
    <source>
        <strain evidence="3">PS9179</strain>
        <tissue evidence="3">Whole animal</tissue>
    </source>
</reference>
<dbReference type="GO" id="GO:0017069">
    <property type="term" value="F:snRNA binding"/>
    <property type="evidence" value="ECO:0007669"/>
    <property type="project" value="TreeGrafter"/>
</dbReference>
<evidence type="ECO:0000256" key="2">
    <source>
        <dbReference type="SAM" id="MobiDB-lite"/>
    </source>
</evidence>
<feature type="region of interest" description="Disordered" evidence="2">
    <location>
        <begin position="304"/>
        <end position="334"/>
    </location>
</feature>
<dbReference type="PANTHER" id="PTHR15092">
    <property type="entry name" value="POLY A -SPECIFIC RIBONUCLEASE/TARGET OF EGR1, MEMBER 1"/>
    <property type="match status" value="1"/>
</dbReference>
<evidence type="ECO:0008006" key="5">
    <source>
        <dbReference type="Google" id="ProtNLM"/>
    </source>
</evidence>
<evidence type="ECO:0000313" key="4">
    <source>
        <dbReference type="Proteomes" id="UP001175271"/>
    </source>
</evidence>
<evidence type="ECO:0000313" key="3">
    <source>
        <dbReference type="EMBL" id="KAK0394939.1"/>
    </source>
</evidence>
<dbReference type="EMBL" id="JAUCMV010000005">
    <property type="protein sequence ID" value="KAK0394939.1"/>
    <property type="molecule type" value="Genomic_DNA"/>
</dbReference>
<dbReference type="GO" id="GO:0000175">
    <property type="term" value="F:3'-5'-RNA exonuclease activity"/>
    <property type="evidence" value="ECO:0007669"/>
    <property type="project" value="TreeGrafter"/>
</dbReference>
<dbReference type="Gene3D" id="3.30.420.10">
    <property type="entry name" value="Ribonuclease H-like superfamily/Ribonuclease H"/>
    <property type="match status" value="1"/>
</dbReference>